<keyword evidence="2" id="KW-1185">Reference proteome</keyword>
<sequence>MATESSGVRTGCRYWVLGSGRYRAAGGRRQYRLLGGGRQVPGRGGRAAGKWCRRRQVAGVESSRVVYGEILVMRGAET</sequence>
<comment type="caution">
    <text evidence="1">The sequence shown here is derived from an EMBL/GenBank/DDBJ whole genome shotgun (WGS) entry which is preliminary data.</text>
</comment>
<protein>
    <submittedName>
        <fullName evidence="1">Uncharacterized protein</fullName>
    </submittedName>
</protein>
<reference evidence="2" key="1">
    <citation type="journal article" date="2019" name="Int. J. Syst. Evol. Microbiol.">
        <title>The Global Catalogue of Microorganisms (GCM) 10K type strain sequencing project: providing services to taxonomists for standard genome sequencing and annotation.</title>
        <authorList>
            <consortium name="The Broad Institute Genomics Platform"/>
            <consortium name="The Broad Institute Genome Sequencing Center for Infectious Disease"/>
            <person name="Wu L."/>
            <person name="Ma J."/>
        </authorList>
    </citation>
    <scope>NUCLEOTIDE SEQUENCE [LARGE SCALE GENOMIC DNA]</scope>
    <source>
        <strain evidence="2">JCM 16928</strain>
    </source>
</reference>
<accession>A0ABP6Z5J6</accession>
<organism evidence="1 2">
    <name type="scientific">Kribbella ginsengisoli</name>
    <dbReference type="NCBI Taxonomy" id="363865"/>
    <lineage>
        <taxon>Bacteria</taxon>
        <taxon>Bacillati</taxon>
        <taxon>Actinomycetota</taxon>
        <taxon>Actinomycetes</taxon>
        <taxon>Propionibacteriales</taxon>
        <taxon>Kribbellaceae</taxon>
        <taxon>Kribbella</taxon>
    </lineage>
</organism>
<evidence type="ECO:0000313" key="1">
    <source>
        <dbReference type="EMBL" id="GAA3598714.1"/>
    </source>
</evidence>
<evidence type="ECO:0000313" key="2">
    <source>
        <dbReference type="Proteomes" id="UP001501222"/>
    </source>
</evidence>
<name>A0ABP6Z5J6_9ACTN</name>
<proteinExistence type="predicted"/>
<gene>
    <name evidence="1" type="ORF">GCM10022235_83150</name>
</gene>
<dbReference type="EMBL" id="BAABAA010000023">
    <property type="protein sequence ID" value="GAA3598714.1"/>
    <property type="molecule type" value="Genomic_DNA"/>
</dbReference>
<dbReference type="Proteomes" id="UP001501222">
    <property type="component" value="Unassembled WGS sequence"/>
</dbReference>